<keyword evidence="1" id="KW-1133">Transmembrane helix</keyword>
<keyword evidence="1" id="KW-0472">Membrane</keyword>
<dbReference type="EMBL" id="CP028136">
    <property type="protein sequence ID" value="AVR44718.1"/>
    <property type="molecule type" value="Genomic_DNA"/>
</dbReference>
<feature type="transmembrane region" description="Helical" evidence="1">
    <location>
        <begin position="32"/>
        <end position="52"/>
    </location>
</feature>
<sequence>MTLQQPELPQDKPATPNEEWGWTIEHFLQDNFWYLLGLALVIFIFFFARYSYRKRYLDKNNNE</sequence>
<dbReference type="RefSeq" id="WP_107011495.1">
    <property type="nucleotide sequence ID" value="NZ_CP028136.1"/>
</dbReference>
<dbReference type="Proteomes" id="UP000241507">
    <property type="component" value="Chromosome"/>
</dbReference>
<organism evidence="2 3">
    <name type="scientific">Christiangramia fulva</name>
    <dbReference type="NCBI Taxonomy" id="2126553"/>
    <lineage>
        <taxon>Bacteria</taxon>
        <taxon>Pseudomonadati</taxon>
        <taxon>Bacteroidota</taxon>
        <taxon>Flavobacteriia</taxon>
        <taxon>Flavobacteriales</taxon>
        <taxon>Flavobacteriaceae</taxon>
        <taxon>Christiangramia</taxon>
    </lineage>
</organism>
<reference evidence="3" key="1">
    <citation type="submission" date="2018-03" db="EMBL/GenBank/DDBJ databases">
        <title>Gramella fulva sp. nov., isolated from a dry surface of tidal flat.</title>
        <authorList>
            <person name="Hwang S.H."/>
            <person name="Hwang W.M."/>
            <person name="Kang K."/>
            <person name="Ahn T.-Y."/>
        </authorList>
    </citation>
    <scope>NUCLEOTIDE SEQUENCE [LARGE SCALE GENOMIC DNA]</scope>
    <source>
        <strain evidence="3">SH35</strain>
    </source>
</reference>
<evidence type="ECO:0000256" key="1">
    <source>
        <dbReference type="SAM" id="Phobius"/>
    </source>
</evidence>
<accession>A0A2R3Z3A1</accession>
<protein>
    <submittedName>
        <fullName evidence="2">Uncharacterized protein</fullName>
    </submittedName>
</protein>
<dbReference type="AlphaFoldDB" id="A0A2R3Z3A1"/>
<evidence type="ECO:0000313" key="2">
    <source>
        <dbReference type="EMBL" id="AVR44718.1"/>
    </source>
</evidence>
<dbReference type="KEGG" id="grs:C7S20_05250"/>
<keyword evidence="3" id="KW-1185">Reference proteome</keyword>
<evidence type="ECO:0000313" key="3">
    <source>
        <dbReference type="Proteomes" id="UP000241507"/>
    </source>
</evidence>
<dbReference type="OrthoDB" id="1451767at2"/>
<name>A0A2R3Z3A1_9FLAO</name>
<proteinExistence type="predicted"/>
<keyword evidence="1" id="KW-0812">Transmembrane</keyword>
<gene>
    <name evidence="2" type="ORF">C7S20_05250</name>
</gene>